<keyword evidence="3" id="KW-0540">Nuclease</keyword>
<dbReference type="CDD" id="cd18746">
    <property type="entry name" value="PIN_VapC4-5_FitB-like"/>
    <property type="match status" value="1"/>
</dbReference>
<keyword evidence="4" id="KW-0479">Metal-binding</keyword>
<keyword evidence="6" id="KW-0460">Magnesium</keyword>
<dbReference type="PANTHER" id="PTHR33653:SF1">
    <property type="entry name" value="RIBONUCLEASE VAPC2"/>
    <property type="match status" value="1"/>
</dbReference>
<dbReference type="PANTHER" id="PTHR33653">
    <property type="entry name" value="RIBONUCLEASE VAPC2"/>
    <property type="match status" value="1"/>
</dbReference>
<dbReference type="InterPro" id="IPR050556">
    <property type="entry name" value="Type_II_TA_system_RNase"/>
</dbReference>
<protein>
    <submittedName>
        <fullName evidence="9">Twitching motility protein PilT</fullName>
    </submittedName>
</protein>
<dbReference type="EMBL" id="BSOP01000036">
    <property type="protein sequence ID" value="GLR53055.1"/>
    <property type="molecule type" value="Genomic_DNA"/>
</dbReference>
<keyword evidence="5" id="KW-0378">Hydrolase</keyword>
<comment type="caution">
    <text evidence="9">The sequence shown here is derived from an EMBL/GenBank/DDBJ whole genome shotgun (WGS) entry which is preliminary data.</text>
</comment>
<reference evidence="10" key="1">
    <citation type="journal article" date="2019" name="Int. J. Syst. Evol. Microbiol.">
        <title>The Global Catalogue of Microorganisms (GCM) 10K type strain sequencing project: providing services to taxonomists for standard genome sequencing and annotation.</title>
        <authorList>
            <consortium name="The Broad Institute Genomics Platform"/>
            <consortium name="The Broad Institute Genome Sequencing Center for Infectious Disease"/>
            <person name="Wu L."/>
            <person name="Ma J."/>
        </authorList>
    </citation>
    <scope>NUCLEOTIDE SEQUENCE [LARGE SCALE GENOMIC DNA]</scope>
    <source>
        <strain evidence="10">NBRC 102122</strain>
    </source>
</reference>
<evidence type="ECO:0000256" key="6">
    <source>
        <dbReference type="ARBA" id="ARBA00022842"/>
    </source>
</evidence>
<evidence type="ECO:0000256" key="2">
    <source>
        <dbReference type="ARBA" id="ARBA00022649"/>
    </source>
</evidence>
<evidence type="ECO:0000313" key="9">
    <source>
        <dbReference type="EMBL" id="GLR53055.1"/>
    </source>
</evidence>
<evidence type="ECO:0000256" key="4">
    <source>
        <dbReference type="ARBA" id="ARBA00022723"/>
    </source>
</evidence>
<name>A0ABQ5ZLW7_9HYPH</name>
<keyword evidence="10" id="KW-1185">Reference proteome</keyword>
<organism evidence="9 10">
    <name type="scientific">Shinella yambaruensis</name>
    <dbReference type="NCBI Taxonomy" id="415996"/>
    <lineage>
        <taxon>Bacteria</taxon>
        <taxon>Pseudomonadati</taxon>
        <taxon>Pseudomonadota</taxon>
        <taxon>Alphaproteobacteria</taxon>
        <taxon>Hyphomicrobiales</taxon>
        <taxon>Rhizobiaceae</taxon>
        <taxon>Shinella</taxon>
    </lineage>
</organism>
<dbReference type="InterPro" id="IPR029060">
    <property type="entry name" value="PIN-like_dom_sf"/>
</dbReference>
<dbReference type="Pfam" id="PF01850">
    <property type="entry name" value="PIN"/>
    <property type="match status" value="1"/>
</dbReference>
<accession>A0ABQ5ZLW7</accession>
<sequence>MYLLDTNVVSELRKTSSGRVDAHVLRWSQSVPPPLCHISAMSMLELEIGVRQMERRDEPQGLALRRWLDEVVLPFFAGRVLPVDLAVALRCAELSVPDRRPERDGLIGATAHVHNMILVTRNVADFADMDIRLLNPWLAG</sequence>
<evidence type="ECO:0000259" key="8">
    <source>
        <dbReference type="Pfam" id="PF01850"/>
    </source>
</evidence>
<evidence type="ECO:0000256" key="1">
    <source>
        <dbReference type="ARBA" id="ARBA00001946"/>
    </source>
</evidence>
<evidence type="ECO:0000256" key="7">
    <source>
        <dbReference type="ARBA" id="ARBA00038093"/>
    </source>
</evidence>
<dbReference type="InterPro" id="IPR002716">
    <property type="entry name" value="PIN_dom"/>
</dbReference>
<evidence type="ECO:0000256" key="5">
    <source>
        <dbReference type="ARBA" id="ARBA00022801"/>
    </source>
</evidence>
<proteinExistence type="inferred from homology"/>
<dbReference type="Proteomes" id="UP001156702">
    <property type="component" value="Unassembled WGS sequence"/>
</dbReference>
<comment type="similarity">
    <text evidence="7">Belongs to the PINc/VapC protein family.</text>
</comment>
<feature type="domain" description="PIN" evidence="8">
    <location>
        <begin position="2"/>
        <end position="129"/>
    </location>
</feature>
<evidence type="ECO:0000313" key="10">
    <source>
        <dbReference type="Proteomes" id="UP001156702"/>
    </source>
</evidence>
<keyword evidence="2" id="KW-1277">Toxin-antitoxin system</keyword>
<comment type="cofactor">
    <cofactor evidence="1">
        <name>Mg(2+)</name>
        <dbReference type="ChEBI" id="CHEBI:18420"/>
    </cofactor>
</comment>
<gene>
    <name evidence="9" type="ORF">GCM10007923_42700</name>
</gene>
<dbReference type="Gene3D" id="3.40.50.1010">
    <property type="entry name" value="5'-nuclease"/>
    <property type="match status" value="1"/>
</dbReference>
<evidence type="ECO:0000256" key="3">
    <source>
        <dbReference type="ARBA" id="ARBA00022722"/>
    </source>
</evidence>
<dbReference type="RefSeq" id="WP_317633297.1">
    <property type="nucleotide sequence ID" value="NZ_BSOP01000036.1"/>
</dbReference>
<dbReference type="SUPFAM" id="SSF88723">
    <property type="entry name" value="PIN domain-like"/>
    <property type="match status" value="1"/>
</dbReference>